<gene>
    <name evidence="1" type="ORF">ASZ90_004142</name>
</gene>
<dbReference type="EMBL" id="LNQE01000552">
    <property type="protein sequence ID" value="KUG26026.1"/>
    <property type="molecule type" value="Genomic_DNA"/>
</dbReference>
<protein>
    <recommendedName>
        <fullName evidence="2">DUF2203 domain-containing protein</fullName>
    </recommendedName>
</protein>
<evidence type="ECO:0000313" key="1">
    <source>
        <dbReference type="EMBL" id="KUG26026.1"/>
    </source>
</evidence>
<comment type="caution">
    <text evidence="1">The sequence shown here is derived from an EMBL/GenBank/DDBJ whole genome shotgun (WGS) entry which is preliminary data.</text>
</comment>
<dbReference type="AlphaFoldDB" id="A0A0W8FYU9"/>
<dbReference type="PIRSF" id="PIRSF016498">
    <property type="entry name" value="UCP016498"/>
    <property type="match status" value="1"/>
</dbReference>
<accession>A0A0W8FYU9</accession>
<reference evidence="1" key="1">
    <citation type="journal article" date="2015" name="Proc. Natl. Acad. Sci. U.S.A.">
        <title>Networks of energetic and metabolic interactions define dynamics in microbial communities.</title>
        <authorList>
            <person name="Embree M."/>
            <person name="Liu J.K."/>
            <person name="Al-Bassam M.M."/>
            <person name="Zengler K."/>
        </authorList>
    </citation>
    <scope>NUCLEOTIDE SEQUENCE</scope>
</reference>
<dbReference type="InterPro" id="IPR018699">
    <property type="entry name" value="DUF2203"/>
</dbReference>
<organism evidence="1">
    <name type="scientific">hydrocarbon metagenome</name>
    <dbReference type="NCBI Taxonomy" id="938273"/>
    <lineage>
        <taxon>unclassified sequences</taxon>
        <taxon>metagenomes</taxon>
        <taxon>ecological metagenomes</taxon>
    </lineage>
</organism>
<name>A0A0W8FYU9_9ZZZZ</name>
<dbReference type="Pfam" id="PF09969">
    <property type="entry name" value="DUF2203"/>
    <property type="match status" value="1"/>
</dbReference>
<proteinExistence type="predicted"/>
<sequence>MTTTTKYFTPQEAKKTLPLVKKIVRDILDSSFQVKTIAEQMGNEAQENPEVQKLLEDINYFMRELEEIGCYYKDWNFSIGLVDFPSIIGDDEVFLCWRSDEEDILFYHGINEGYAGRRRIPHYLLT</sequence>
<evidence type="ECO:0008006" key="2">
    <source>
        <dbReference type="Google" id="ProtNLM"/>
    </source>
</evidence>